<proteinExistence type="predicted"/>
<keyword evidence="2" id="KW-0812">Transmembrane</keyword>
<dbReference type="STRING" id="1450537.A0A395HWA4"/>
<evidence type="ECO:0000313" key="3">
    <source>
        <dbReference type="EMBL" id="RAL11809.1"/>
    </source>
</evidence>
<evidence type="ECO:0000256" key="2">
    <source>
        <dbReference type="SAM" id="Phobius"/>
    </source>
</evidence>
<organism evidence="3 4">
    <name type="scientific">Aspergillus homomorphus (strain CBS 101889)</name>
    <dbReference type="NCBI Taxonomy" id="1450537"/>
    <lineage>
        <taxon>Eukaryota</taxon>
        <taxon>Fungi</taxon>
        <taxon>Dikarya</taxon>
        <taxon>Ascomycota</taxon>
        <taxon>Pezizomycotina</taxon>
        <taxon>Eurotiomycetes</taxon>
        <taxon>Eurotiomycetidae</taxon>
        <taxon>Eurotiales</taxon>
        <taxon>Aspergillaceae</taxon>
        <taxon>Aspergillus</taxon>
        <taxon>Aspergillus subgen. Circumdati</taxon>
    </lineage>
</organism>
<name>A0A395HWA4_ASPHC</name>
<dbReference type="EMBL" id="KZ824286">
    <property type="protein sequence ID" value="RAL11809.1"/>
    <property type="molecule type" value="Genomic_DNA"/>
</dbReference>
<dbReference type="AlphaFoldDB" id="A0A395HWA4"/>
<dbReference type="GeneID" id="37199581"/>
<feature type="transmembrane region" description="Helical" evidence="2">
    <location>
        <begin position="7"/>
        <end position="30"/>
    </location>
</feature>
<evidence type="ECO:0000313" key="4">
    <source>
        <dbReference type="Proteomes" id="UP000248961"/>
    </source>
</evidence>
<dbReference type="Proteomes" id="UP000248961">
    <property type="component" value="Unassembled WGS sequence"/>
</dbReference>
<evidence type="ECO:0000256" key="1">
    <source>
        <dbReference type="SAM" id="MobiDB-lite"/>
    </source>
</evidence>
<feature type="transmembrane region" description="Helical" evidence="2">
    <location>
        <begin position="179"/>
        <end position="200"/>
    </location>
</feature>
<sequence length="267" mass="29867">MPIKFNSVFFIHLLITITSILAFVIAVISWTRTNTFSLPVPLSLPILTTLLIPFTLIALPLTVFLAKSTRPKVTLLAPILNTLHTVLSTLLLTIALIYLSRSSPINACTLDQTWQAFFHARNAPAIRTIQDRLQCCGLRSIHDRAWPFKDRTHDDKACAVQMGYTRPCLGPWRAEEIGVLWMVVVVVVLMGGLKVAFWFFRVRGMGANWDAKHDDAAQQQRNEYEPIRDREIEEGGVEEAEVGGGDAAGTTGRLLPHSESGYVWRQS</sequence>
<feature type="transmembrane region" description="Helical" evidence="2">
    <location>
        <begin position="73"/>
        <end position="99"/>
    </location>
</feature>
<dbReference type="RefSeq" id="XP_025550963.1">
    <property type="nucleotide sequence ID" value="XM_025695292.1"/>
</dbReference>
<dbReference type="InterPro" id="IPR008952">
    <property type="entry name" value="Tetraspanin_EC2_sf"/>
</dbReference>
<gene>
    <name evidence="3" type="ORF">BO97DRAFT_405866</name>
</gene>
<dbReference type="GO" id="GO:0016020">
    <property type="term" value="C:membrane"/>
    <property type="evidence" value="ECO:0007669"/>
    <property type="project" value="InterPro"/>
</dbReference>
<reference evidence="3 4" key="1">
    <citation type="submission" date="2018-02" db="EMBL/GenBank/DDBJ databases">
        <title>The genomes of Aspergillus section Nigri reveals drivers in fungal speciation.</title>
        <authorList>
            <consortium name="DOE Joint Genome Institute"/>
            <person name="Vesth T.C."/>
            <person name="Nybo J."/>
            <person name="Theobald S."/>
            <person name="Brandl J."/>
            <person name="Frisvad J.C."/>
            <person name="Nielsen K.F."/>
            <person name="Lyhne E.K."/>
            <person name="Kogle M.E."/>
            <person name="Kuo A."/>
            <person name="Riley R."/>
            <person name="Clum A."/>
            <person name="Nolan M."/>
            <person name="Lipzen A."/>
            <person name="Salamov A."/>
            <person name="Henrissat B."/>
            <person name="Wiebenga A."/>
            <person name="De vries R.P."/>
            <person name="Grigoriev I.V."/>
            <person name="Mortensen U.H."/>
            <person name="Andersen M.R."/>
            <person name="Baker S.E."/>
        </authorList>
    </citation>
    <scope>NUCLEOTIDE SEQUENCE [LARGE SCALE GENOMIC DNA]</scope>
    <source>
        <strain evidence="3 4">CBS 101889</strain>
    </source>
</reference>
<evidence type="ECO:0008006" key="5">
    <source>
        <dbReference type="Google" id="ProtNLM"/>
    </source>
</evidence>
<keyword evidence="4" id="KW-1185">Reference proteome</keyword>
<dbReference type="OrthoDB" id="71600at2759"/>
<dbReference type="VEuPathDB" id="FungiDB:BO97DRAFT_405866"/>
<keyword evidence="2" id="KW-1133">Transmembrane helix</keyword>
<accession>A0A395HWA4</accession>
<feature type="transmembrane region" description="Helical" evidence="2">
    <location>
        <begin position="42"/>
        <end position="66"/>
    </location>
</feature>
<dbReference type="SUPFAM" id="SSF48652">
    <property type="entry name" value="Tetraspanin"/>
    <property type="match status" value="1"/>
</dbReference>
<feature type="region of interest" description="Disordered" evidence="1">
    <location>
        <begin position="236"/>
        <end position="267"/>
    </location>
</feature>
<keyword evidence="2" id="KW-0472">Membrane</keyword>
<protein>
    <recommendedName>
        <fullName evidence="5">Tetraspanin Tsp3</fullName>
    </recommendedName>
</protein>